<dbReference type="InterPro" id="IPR018247">
    <property type="entry name" value="EF_Hand_1_Ca_BS"/>
</dbReference>
<keyword evidence="2" id="KW-0328">Glycosyltransferase</keyword>
<sequence>MRLPCILTIAALLRASGQPRNATTAQARRRLQGGGVTAVVITVHNALASTIDCLEALVATARGSVRLKVVLVLDNCDGPTTASLTTWSRRRGRQDDVVVLTNHSSYSLAANEGLRAALHAEDVDAVALLNSDTVPSTGWLHGLRRVLFSPPTDDDLADAFAAADVDENEMVTATELANYRLHPGEDAEFFEKLKPYDKNGDGALTWPEVCPEATDVPVRGCDDRDWACAPRSQDDDVAGLLPPRLAAVGALSNAASYQTVPWPTPRNRRERRAVRGWNVVALPAGWTPETAARAARLGATGRRADAGLLNGFCMLLSRDAIDAVGLLDEATYPGGYGEENDWAVRARRAGWGLAVVPGVHLFHAKTQSYSIERRQELKLIARENSRAKWSHGEVGLAERLLKRSPHLSLARHVAELQYTGWRAKALAAAPTAALVLVEGGAQPPDWLQNAAAVRRNARLFVRSCVVGAVDVDTCADYLVAPVFDYVVSTGPKGKTTAEAINRCHPNVVHVDGSRQRPSVLDVHAPRVAASQAPRRGAAAAAAAAAMDFPALYHMANP</sequence>
<dbReference type="GO" id="GO:0016757">
    <property type="term" value="F:glycosyltransferase activity"/>
    <property type="evidence" value="ECO:0007669"/>
    <property type="project" value="UniProtKB-KW"/>
</dbReference>
<dbReference type="PROSITE" id="PS00018">
    <property type="entry name" value="EF_HAND_1"/>
    <property type="match status" value="1"/>
</dbReference>
<dbReference type="InterPro" id="IPR011992">
    <property type="entry name" value="EF-hand-dom_pair"/>
</dbReference>
<feature type="chain" id="PRO_5035274043" description="Calmodulin" evidence="5">
    <location>
        <begin position="18"/>
        <end position="557"/>
    </location>
</feature>
<feature type="signal peptide" evidence="5">
    <location>
        <begin position="1"/>
        <end position="17"/>
    </location>
</feature>
<organism evidence="6 7">
    <name type="scientific">Pelagomonas calceolata</name>
    <dbReference type="NCBI Taxonomy" id="35677"/>
    <lineage>
        <taxon>Eukaryota</taxon>
        <taxon>Sar</taxon>
        <taxon>Stramenopiles</taxon>
        <taxon>Ochrophyta</taxon>
        <taxon>Pelagophyceae</taxon>
        <taxon>Pelagomonadales</taxon>
        <taxon>Pelagomonadaceae</taxon>
        <taxon>Pelagomonas</taxon>
    </lineage>
</organism>
<keyword evidence="5" id="KW-0732">Signal</keyword>
<protein>
    <recommendedName>
        <fullName evidence="8">Calmodulin</fullName>
    </recommendedName>
</protein>
<dbReference type="EMBL" id="CAKKNE010000001">
    <property type="protein sequence ID" value="CAH0365741.1"/>
    <property type="molecule type" value="Genomic_DNA"/>
</dbReference>
<proteinExistence type="inferred from homology"/>
<evidence type="ECO:0000256" key="2">
    <source>
        <dbReference type="ARBA" id="ARBA00022676"/>
    </source>
</evidence>
<dbReference type="SUPFAM" id="SSF47473">
    <property type="entry name" value="EF-hand"/>
    <property type="match status" value="1"/>
</dbReference>
<reference evidence="6" key="1">
    <citation type="submission" date="2021-11" db="EMBL/GenBank/DDBJ databases">
        <authorList>
            <consortium name="Genoscope - CEA"/>
            <person name="William W."/>
        </authorList>
    </citation>
    <scope>NUCLEOTIDE SEQUENCE</scope>
</reference>
<dbReference type="CDD" id="cd00761">
    <property type="entry name" value="Glyco_tranf_GTA_type"/>
    <property type="match status" value="1"/>
</dbReference>
<evidence type="ECO:0000313" key="6">
    <source>
        <dbReference type="EMBL" id="CAH0365741.1"/>
    </source>
</evidence>
<keyword evidence="3" id="KW-0808">Transferase</keyword>
<dbReference type="SUPFAM" id="SSF53448">
    <property type="entry name" value="Nucleotide-diphospho-sugar transferases"/>
    <property type="match status" value="1"/>
</dbReference>
<name>A0A8J2WXP7_9STRA</name>
<keyword evidence="7" id="KW-1185">Reference proteome</keyword>
<evidence type="ECO:0008006" key="8">
    <source>
        <dbReference type="Google" id="ProtNLM"/>
    </source>
</evidence>
<evidence type="ECO:0000256" key="1">
    <source>
        <dbReference type="ARBA" id="ARBA00006739"/>
    </source>
</evidence>
<accession>A0A8J2WXP7</accession>
<evidence type="ECO:0000256" key="5">
    <source>
        <dbReference type="SAM" id="SignalP"/>
    </source>
</evidence>
<keyword evidence="4" id="KW-0106">Calcium</keyword>
<dbReference type="PANTHER" id="PTHR43179">
    <property type="entry name" value="RHAMNOSYLTRANSFERASE WBBL"/>
    <property type="match status" value="1"/>
</dbReference>
<dbReference type="InterPro" id="IPR029044">
    <property type="entry name" value="Nucleotide-diphossugar_trans"/>
</dbReference>
<dbReference type="AlphaFoldDB" id="A0A8J2WXP7"/>
<comment type="caution">
    <text evidence="6">The sequence shown here is derived from an EMBL/GenBank/DDBJ whole genome shotgun (WGS) entry which is preliminary data.</text>
</comment>
<dbReference type="Gene3D" id="3.90.550.10">
    <property type="entry name" value="Spore Coat Polysaccharide Biosynthesis Protein SpsA, Chain A"/>
    <property type="match status" value="2"/>
</dbReference>
<evidence type="ECO:0000256" key="3">
    <source>
        <dbReference type="ARBA" id="ARBA00022679"/>
    </source>
</evidence>
<dbReference type="Proteomes" id="UP000789595">
    <property type="component" value="Unassembled WGS sequence"/>
</dbReference>
<dbReference type="PANTHER" id="PTHR43179:SF12">
    <property type="entry name" value="GALACTOFURANOSYLTRANSFERASE GLFT2"/>
    <property type="match status" value="1"/>
</dbReference>
<evidence type="ECO:0000256" key="4">
    <source>
        <dbReference type="ARBA" id="ARBA00022837"/>
    </source>
</evidence>
<gene>
    <name evidence="6" type="ORF">PECAL_1P21940</name>
</gene>
<comment type="similarity">
    <text evidence="1">Belongs to the glycosyltransferase 2 family.</text>
</comment>
<evidence type="ECO:0000313" key="7">
    <source>
        <dbReference type="Proteomes" id="UP000789595"/>
    </source>
</evidence>